<dbReference type="Gene3D" id="2.170.130.10">
    <property type="entry name" value="TonB-dependent receptor, plug domain"/>
    <property type="match status" value="1"/>
</dbReference>
<keyword evidence="3 10" id="KW-1134">Transmembrane beta strand</keyword>
<dbReference type="Gene3D" id="2.60.40.1120">
    <property type="entry name" value="Carboxypeptidase-like, regulatory domain"/>
    <property type="match status" value="1"/>
</dbReference>
<dbReference type="PROSITE" id="PS52016">
    <property type="entry name" value="TONB_DEPENDENT_REC_3"/>
    <property type="match status" value="1"/>
</dbReference>
<evidence type="ECO:0000256" key="7">
    <source>
        <dbReference type="ARBA" id="ARBA00023077"/>
    </source>
</evidence>
<dbReference type="GO" id="GO:0006826">
    <property type="term" value="P:iron ion transport"/>
    <property type="evidence" value="ECO:0007669"/>
    <property type="project" value="UniProtKB-KW"/>
</dbReference>
<evidence type="ECO:0000256" key="9">
    <source>
        <dbReference type="ARBA" id="ARBA00023237"/>
    </source>
</evidence>
<dbReference type="InterPro" id="IPR012910">
    <property type="entry name" value="Plug_dom"/>
</dbReference>
<feature type="domain" description="TonB-dependent receptor plug" evidence="14">
    <location>
        <begin position="224"/>
        <end position="332"/>
    </location>
</feature>
<name>A0A2D1U250_9SPHI</name>
<keyword evidence="4" id="KW-0410">Iron transport</keyword>
<evidence type="ECO:0000256" key="6">
    <source>
        <dbReference type="ARBA" id="ARBA00023004"/>
    </source>
</evidence>
<dbReference type="InterPro" id="IPR036942">
    <property type="entry name" value="Beta-barrel_TonB_sf"/>
</dbReference>
<keyword evidence="8 10" id="KW-0472">Membrane</keyword>
<evidence type="ECO:0000259" key="12">
    <source>
        <dbReference type="Pfam" id="PF00593"/>
    </source>
</evidence>
<dbReference type="InterPro" id="IPR023997">
    <property type="entry name" value="TonB-dep_OMP_SusC/RagA_CS"/>
</dbReference>
<evidence type="ECO:0000256" key="2">
    <source>
        <dbReference type="ARBA" id="ARBA00022448"/>
    </source>
</evidence>
<proteinExistence type="inferred from homology"/>
<dbReference type="Proteomes" id="UP000223749">
    <property type="component" value="Chromosome"/>
</dbReference>
<evidence type="ECO:0000256" key="10">
    <source>
        <dbReference type="PROSITE-ProRule" id="PRU01360"/>
    </source>
</evidence>
<dbReference type="InterPro" id="IPR011662">
    <property type="entry name" value="Secretin/TonB_short_N"/>
</dbReference>
<keyword evidence="6" id="KW-0408">Iron</keyword>
<dbReference type="Pfam" id="PF13715">
    <property type="entry name" value="CarbopepD_reg_2"/>
    <property type="match status" value="1"/>
</dbReference>
<keyword evidence="5 10" id="KW-0812">Transmembrane</keyword>
<comment type="similarity">
    <text evidence="10 11">Belongs to the TonB-dependent receptor family.</text>
</comment>
<evidence type="ECO:0000256" key="1">
    <source>
        <dbReference type="ARBA" id="ARBA00004571"/>
    </source>
</evidence>
<dbReference type="SUPFAM" id="SSF49464">
    <property type="entry name" value="Carboxypeptidase regulatory domain-like"/>
    <property type="match status" value="1"/>
</dbReference>
<dbReference type="InterPro" id="IPR008969">
    <property type="entry name" value="CarboxyPept-like_regulatory"/>
</dbReference>
<evidence type="ECO:0000256" key="5">
    <source>
        <dbReference type="ARBA" id="ARBA00022692"/>
    </source>
</evidence>
<dbReference type="InterPro" id="IPR023996">
    <property type="entry name" value="TonB-dep_OMP_SusC/RagA"/>
</dbReference>
<evidence type="ECO:0000313" key="15">
    <source>
        <dbReference type="EMBL" id="ATP55675.1"/>
    </source>
</evidence>
<dbReference type="Gene3D" id="2.40.170.20">
    <property type="entry name" value="TonB-dependent receptor, beta-barrel domain"/>
    <property type="match status" value="1"/>
</dbReference>
<dbReference type="EMBL" id="CP024091">
    <property type="protein sequence ID" value="ATP55675.1"/>
    <property type="molecule type" value="Genomic_DNA"/>
</dbReference>
<keyword evidence="4" id="KW-0406">Ion transport</keyword>
<dbReference type="SUPFAM" id="SSF56935">
    <property type="entry name" value="Porins"/>
    <property type="match status" value="1"/>
</dbReference>
<dbReference type="NCBIfam" id="TIGR04057">
    <property type="entry name" value="SusC_RagA_signa"/>
    <property type="match status" value="1"/>
</dbReference>
<sequence length="1158" mass="128015">MYKNYTKNFCMPPGYVNKFLVVMKLTVVLLIATIMQVSAVGFAQRITYQKKNASLKQVLNEINKQTGYSIVWSAKKVKNLPTLDVDFRNASLNDVLDECLKNQDLTYAIEDKMLVILAKEKPLWNTPLSFKNLIDLKGKVVDENGAPLPGATVKVKGGTSGVVTSADGSFTLTGVNQGSIILVSFLGYNTQEVSVNSSNMVIKLVAITTNLDDVVVVAYGSQKKTRLTGAIAQISGKDLQDRPVARLSQALQGQVANLNITQNTMGGAPNSTQNLNIRGYTGFNNAGSPLIVVDGIQGGDINSINPDDVESISVLKDAASAAIYGSSAPYGVILIVTKKGSKDKAPTISYNNNVSMAEVINLPKMVNSLDFANIYNEAFANAQRAAFFDAPTIQRIKDYQAGILTTETIQNPDPTRNEYFTWNSGNANNDWFKVYYKDRAYSQQHNVSVNGGSTSSTYFIGAGYNSRGGMYNYGDDKYKRYNLRANISSDVTNWLTFNLRGTFSRQLFNSPNLYAGQTGGGDQAYMHQIARKFPTVPVRDPNGRFSNASNILLHEEGGRNNQITDQGLLSGEFNFKLAKGWTATANYTFDAQYYDQTSHLKTLYAFLPDGSQTTVGGTTPNSFSRYNERNQHEVVNVFSQYEKQFDDHYFSILGGYVSDYTGFQAYSASNSNLYSDNIPSLSTAYGTTPSLSDLVRKLSSQGAFGRINYNYKEKYLLEFNARYDGTSRFLEDVRWKLYPGVSVGWNVDKESFFEPVKKYVNSLKFRGSYGELGDQVFLDLNYYPFYPSLGTARATSTSWLFGGTQQASVSLPGLVNDQLTWITSSTLNFGVDAAFFNNKLNASFDWYIRKATDFAGPSAALPALLGTNPPTVNNSAIKTKGWELSLTWRDRIGEVSYGLRTMLSDYGAKVTRYPNPTGLLSTYYQGLDMGEIWGYSTVGLFQTAEEIAAAPSQSLISTAQWTPGDVRYADLNGDGKIGPGASTLADPGDRKVIGNSTPRYSYGINADASWKGFDMQVFVQGVGKRDASITSNYFWGIVGDEWQSSLFTTHLDRWTPSTPNGYYPKYYMSGENGKNTQVQTRYLQNAAYLRVKNVQLGYTLKKNLVERIKLNKVRFYFSVDNLATITKFTEALDPELTMSGGKVYPLQRSYSAGVNVTF</sequence>
<comment type="subcellular location">
    <subcellularLocation>
        <location evidence="1 10">Cell outer membrane</location>
        <topology evidence="1 10">Multi-pass membrane protein</topology>
    </subcellularLocation>
</comment>
<evidence type="ECO:0000259" key="13">
    <source>
        <dbReference type="Pfam" id="PF07660"/>
    </source>
</evidence>
<dbReference type="NCBIfam" id="TIGR04056">
    <property type="entry name" value="OMP_RagA_SusC"/>
    <property type="match status" value="1"/>
</dbReference>
<organism evidence="15 16">
    <name type="scientific">Pedobacter ginsengisoli</name>
    <dbReference type="NCBI Taxonomy" id="363852"/>
    <lineage>
        <taxon>Bacteria</taxon>
        <taxon>Pseudomonadati</taxon>
        <taxon>Bacteroidota</taxon>
        <taxon>Sphingobacteriia</taxon>
        <taxon>Sphingobacteriales</taxon>
        <taxon>Sphingobacteriaceae</taxon>
        <taxon>Pedobacter</taxon>
    </lineage>
</organism>
<evidence type="ECO:0000256" key="4">
    <source>
        <dbReference type="ARBA" id="ARBA00022496"/>
    </source>
</evidence>
<dbReference type="InterPro" id="IPR037066">
    <property type="entry name" value="Plug_dom_sf"/>
</dbReference>
<gene>
    <name evidence="15" type="ORF">CPT03_03925</name>
</gene>
<dbReference type="InterPro" id="IPR039426">
    <property type="entry name" value="TonB-dep_rcpt-like"/>
</dbReference>
<evidence type="ECO:0000256" key="11">
    <source>
        <dbReference type="RuleBase" id="RU003357"/>
    </source>
</evidence>
<evidence type="ECO:0000256" key="8">
    <source>
        <dbReference type="ARBA" id="ARBA00023136"/>
    </source>
</evidence>
<keyword evidence="7 11" id="KW-0798">TonB box</keyword>
<keyword evidence="9 10" id="KW-0998">Cell outer membrane</keyword>
<keyword evidence="2 10" id="KW-0813">Transport</keyword>
<accession>A0A2D1U250</accession>
<dbReference type="Pfam" id="PF07660">
    <property type="entry name" value="STN"/>
    <property type="match status" value="1"/>
</dbReference>
<dbReference type="KEGG" id="pgs:CPT03_03925"/>
<evidence type="ECO:0000256" key="3">
    <source>
        <dbReference type="ARBA" id="ARBA00022452"/>
    </source>
</evidence>
<dbReference type="Gene3D" id="3.55.50.30">
    <property type="match status" value="1"/>
</dbReference>
<dbReference type="Pfam" id="PF07715">
    <property type="entry name" value="Plug"/>
    <property type="match status" value="1"/>
</dbReference>
<dbReference type="AlphaFoldDB" id="A0A2D1U250"/>
<dbReference type="Pfam" id="PF00593">
    <property type="entry name" value="TonB_dep_Rec_b-barrel"/>
    <property type="match status" value="1"/>
</dbReference>
<keyword evidence="16" id="KW-1185">Reference proteome</keyword>
<dbReference type="GO" id="GO:0009279">
    <property type="term" value="C:cell outer membrane"/>
    <property type="evidence" value="ECO:0007669"/>
    <property type="project" value="UniProtKB-SubCell"/>
</dbReference>
<feature type="domain" description="TonB-dependent receptor-like beta-barrel" evidence="12">
    <location>
        <begin position="557"/>
        <end position="1122"/>
    </location>
</feature>
<protein>
    <submittedName>
        <fullName evidence="15">SusC/RagA family protein</fullName>
    </submittedName>
</protein>
<evidence type="ECO:0000259" key="14">
    <source>
        <dbReference type="Pfam" id="PF07715"/>
    </source>
</evidence>
<reference evidence="15 16" key="1">
    <citation type="submission" date="2017-10" db="EMBL/GenBank/DDBJ databases">
        <title>Whole genome of Pedobacter ginsengisoli T01R-27 isolated from tomato rhizosphere.</title>
        <authorList>
            <person name="Weon H.-Y."/>
            <person name="Lee S.A."/>
            <person name="Sang M.K."/>
            <person name="Song J."/>
        </authorList>
    </citation>
    <scope>NUCLEOTIDE SEQUENCE [LARGE SCALE GENOMIC DNA]</scope>
    <source>
        <strain evidence="15 16">T01R-27</strain>
    </source>
</reference>
<evidence type="ECO:0000313" key="16">
    <source>
        <dbReference type="Proteomes" id="UP000223749"/>
    </source>
</evidence>
<feature type="domain" description="Secretin/TonB short N-terminal" evidence="13">
    <location>
        <begin position="68"/>
        <end position="119"/>
    </location>
</feature>
<dbReference type="OrthoDB" id="604358at2"/>
<dbReference type="InterPro" id="IPR000531">
    <property type="entry name" value="Beta-barrel_TonB"/>
</dbReference>